<name>A0A372JCV2_9ACTN</name>
<feature type="transmembrane region" description="Helical" evidence="2">
    <location>
        <begin position="214"/>
        <end position="235"/>
    </location>
</feature>
<feature type="compositionally biased region" description="Basic and acidic residues" evidence="1">
    <location>
        <begin position="17"/>
        <end position="34"/>
    </location>
</feature>
<feature type="transmembrane region" description="Helical" evidence="2">
    <location>
        <begin position="268"/>
        <end position="289"/>
    </location>
</feature>
<dbReference type="AlphaFoldDB" id="A0A372JCV2"/>
<proteinExistence type="predicted"/>
<evidence type="ECO:0000256" key="1">
    <source>
        <dbReference type="SAM" id="MobiDB-lite"/>
    </source>
</evidence>
<dbReference type="OrthoDB" id="3297477at2"/>
<keyword evidence="4" id="KW-1185">Reference proteome</keyword>
<evidence type="ECO:0000313" key="3">
    <source>
        <dbReference type="EMBL" id="RFU37841.1"/>
    </source>
</evidence>
<accession>A0A372JCV2</accession>
<keyword evidence="2" id="KW-1133">Transmembrane helix</keyword>
<evidence type="ECO:0000256" key="2">
    <source>
        <dbReference type="SAM" id="Phobius"/>
    </source>
</evidence>
<dbReference type="RefSeq" id="WP_117360592.1">
    <property type="nucleotide sequence ID" value="NZ_QURH01000913.1"/>
</dbReference>
<evidence type="ECO:0000313" key="4">
    <source>
        <dbReference type="Proteomes" id="UP000261811"/>
    </source>
</evidence>
<comment type="caution">
    <text evidence="3">The sequence shown here is derived from an EMBL/GenBank/DDBJ whole genome shotgun (WGS) entry which is preliminary data.</text>
</comment>
<feature type="transmembrane region" description="Helical" evidence="2">
    <location>
        <begin position="99"/>
        <end position="121"/>
    </location>
</feature>
<sequence>MTAGPEDAGRPPGEGASTHRDVAAEDGAGRKRAEHRPASFADAVAAEWIKIRTVRSTFWTLLAGLVVTIGLSCLLAWVFVSAYDRLGARDRLRFDPTAYGLAGINFGMVAFGVLGVLVVTGEYATGMIRTSLTAVPRRGRLFAAKALVLGGVVLVVGEIVSFAAYFLSQLIFADRHLDAGLGEDGVLRAVIGGGLYLTLIALLALAIGTLLRHTAGAVTTVLGLLFVLPIIGSFLPGDLGRTVRKVLPAGAGGAIMNTRPSEESLSPWAGLGVFTLYTVVLLVAALLAFQRRDA</sequence>
<reference evidence="3 4" key="1">
    <citation type="submission" date="2018-08" db="EMBL/GenBank/DDBJ databases">
        <title>Actinomadura jelena sp. nov., a novel Actinomycete isolated from soil in Chad.</title>
        <authorList>
            <person name="Shi L."/>
        </authorList>
    </citation>
    <scope>NUCLEOTIDE SEQUENCE [LARGE SCALE GENOMIC DNA]</scope>
    <source>
        <strain evidence="3 4">NEAU-G17</strain>
    </source>
</reference>
<feature type="region of interest" description="Disordered" evidence="1">
    <location>
        <begin position="1"/>
        <end position="34"/>
    </location>
</feature>
<feature type="transmembrane region" description="Helical" evidence="2">
    <location>
        <begin position="186"/>
        <end position="207"/>
    </location>
</feature>
<dbReference type="PANTHER" id="PTHR37305">
    <property type="entry name" value="INTEGRAL MEMBRANE PROTEIN-RELATED"/>
    <property type="match status" value="1"/>
</dbReference>
<dbReference type="PANTHER" id="PTHR37305:SF1">
    <property type="entry name" value="MEMBRANE PROTEIN"/>
    <property type="match status" value="1"/>
</dbReference>
<gene>
    <name evidence="3" type="ORF">DZF91_30795</name>
</gene>
<dbReference type="Proteomes" id="UP000261811">
    <property type="component" value="Unassembled WGS sequence"/>
</dbReference>
<dbReference type="Pfam" id="PF12730">
    <property type="entry name" value="ABC2_membrane_4"/>
    <property type="match status" value="1"/>
</dbReference>
<feature type="transmembrane region" description="Helical" evidence="2">
    <location>
        <begin position="58"/>
        <end position="79"/>
    </location>
</feature>
<organism evidence="3 4">
    <name type="scientific">Actinomadura logoneensis</name>
    <dbReference type="NCBI Taxonomy" id="2293572"/>
    <lineage>
        <taxon>Bacteria</taxon>
        <taxon>Bacillati</taxon>
        <taxon>Actinomycetota</taxon>
        <taxon>Actinomycetes</taxon>
        <taxon>Streptosporangiales</taxon>
        <taxon>Thermomonosporaceae</taxon>
        <taxon>Actinomadura</taxon>
    </lineage>
</organism>
<feature type="transmembrane region" description="Helical" evidence="2">
    <location>
        <begin position="142"/>
        <end position="166"/>
    </location>
</feature>
<protein>
    <submittedName>
        <fullName evidence="3">ABC transporter permease</fullName>
    </submittedName>
</protein>
<keyword evidence="2" id="KW-0812">Transmembrane</keyword>
<dbReference type="EMBL" id="QURH01000913">
    <property type="protein sequence ID" value="RFU37841.1"/>
    <property type="molecule type" value="Genomic_DNA"/>
</dbReference>
<keyword evidence="2" id="KW-0472">Membrane</keyword>